<name>A0A077EKQ6_9FLAO</name>
<evidence type="ECO:0000313" key="25">
    <source>
        <dbReference type="Proteomes" id="UP000028933"/>
    </source>
</evidence>
<evidence type="ECO:0000256" key="7">
    <source>
        <dbReference type="ARBA" id="ARBA00022645"/>
    </source>
</evidence>
<evidence type="ECO:0000256" key="8">
    <source>
        <dbReference type="ARBA" id="ARBA00022670"/>
    </source>
</evidence>
<evidence type="ECO:0000256" key="21">
    <source>
        <dbReference type="SAM" id="MobiDB-lite"/>
    </source>
</evidence>
<keyword evidence="14" id="KW-0333">Golgi apparatus</keyword>
<keyword evidence="7" id="KW-0121">Carboxypeptidase</keyword>
<evidence type="ECO:0000256" key="18">
    <source>
        <dbReference type="ARBA" id="ARBA00023228"/>
    </source>
</evidence>
<evidence type="ECO:0000256" key="10">
    <source>
        <dbReference type="ARBA" id="ARBA00022729"/>
    </source>
</evidence>
<dbReference type="InterPro" id="IPR039866">
    <property type="entry name" value="CPQ"/>
</dbReference>
<organism evidence="24 25">
    <name type="scientific">Elizabethkingia anophelis NUHP1</name>
    <dbReference type="NCBI Taxonomy" id="1338011"/>
    <lineage>
        <taxon>Bacteria</taxon>
        <taxon>Pseudomonadati</taxon>
        <taxon>Bacteroidota</taxon>
        <taxon>Flavobacteriia</taxon>
        <taxon>Flavobacteriales</taxon>
        <taxon>Weeksellaceae</taxon>
        <taxon>Elizabethkingia</taxon>
    </lineage>
</organism>
<evidence type="ECO:0000256" key="5">
    <source>
        <dbReference type="ARBA" id="ARBA00014116"/>
    </source>
</evidence>
<keyword evidence="9" id="KW-0479">Metal-binding</keyword>
<comment type="subunit">
    <text evidence="19">Homodimer. The monomeric form is inactive while the homodimer is active.</text>
</comment>
<evidence type="ECO:0000256" key="13">
    <source>
        <dbReference type="ARBA" id="ARBA00022833"/>
    </source>
</evidence>
<dbReference type="GO" id="GO:0005576">
    <property type="term" value="C:extracellular region"/>
    <property type="evidence" value="ECO:0007669"/>
    <property type="project" value="UniProtKB-SubCell"/>
</dbReference>
<dbReference type="InterPro" id="IPR007484">
    <property type="entry name" value="Peptidase_M28"/>
</dbReference>
<dbReference type="AlphaFoldDB" id="A0A077EKQ6"/>
<dbReference type="eggNOG" id="COG2234">
    <property type="taxonomic scope" value="Bacteria"/>
</dbReference>
<evidence type="ECO:0000256" key="15">
    <source>
        <dbReference type="ARBA" id="ARBA00023049"/>
    </source>
</evidence>
<keyword evidence="6" id="KW-0964">Secreted</keyword>
<evidence type="ECO:0000256" key="14">
    <source>
        <dbReference type="ARBA" id="ARBA00023034"/>
    </source>
</evidence>
<dbReference type="GO" id="GO:0046872">
    <property type="term" value="F:metal ion binding"/>
    <property type="evidence" value="ECO:0007669"/>
    <property type="project" value="UniProtKB-KW"/>
</dbReference>
<evidence type="ECO:0000256" key="16">
    <source>
        <dbReference type="ARBA" id="ARBA00023145"/>
    </source>
</evidence>
<keyword evidence="24" id="KW-0031">Aminopeptidase</keyword>
<dbReference type="EMBL" id="CP007547">
    <property type="protein sequence ID" value="AIL46839.1"/>
    <property type="molecule type" value="Genomic_DNA"/>
</dbReference>
<feature type="domain" description="Peptidase M28" evidence="23">
    <location>
        <begin position="283"/>
        <end position="471"/>
    </location>
</feature>
<evidence type="ECO:0000256" key="3">
    <source>
        <dbReference type="ARBA" id="ARBA00004555"/>
    </source>
</evidence>
<dbReference type="GO" id="GO:0004180">
    <property type="term" value="F:carboxypeptidase activity"/>
    <property type="evidence" value="ECO:0007669"/>
    <property type="project" value="UniProtKB-KW"/>
</dbReference>
<gene>
    <name evidence="24" type="ORF">BD94_3064</name>
</gene>
<dbReference type="STRING" id="1338011.BD94_3064"/>
<evidence type="ECO:0000256" key="4">
    <source>
        <dbReference type="ARBA" id="ARBA00004613"/>
    </source>
</evidence>
<evidence type="ECO:0000256" key="19">
    <source>
        <dbReference type="ARBA" id="ARBA00025833"/>
    </source>
</evidence>
<evidence type="ECO:0000256" key="6">
    <source>
        <dbReference type="ARBA" id="ARBA00022525"/>
    </source>
</evidence>
<dbReference type="Proteomes" id="UP000028933">
    <property type="component" value="Chromosome"/>
</dbReference>
<keyword evidence="8" id="KW-0645">Protease</keyword>
<keyword evidence="11" id="KW-0378">Hydrolase</keyword>
<evidence type="ECO:0000259" key="23">
    <source>
        <dbReference type="Pfam" id="PF04389"/>
    </source>
</evidence>
<dbReference type="GO" id="GO:0005764">
    <property type="term" value="C:lysosome"/>
    <property type="evidence" value="ECO:0007669"/>
    <property type="project" value="UniProtKB-SubCell"/>
</dbReference>
<dbReference type="Gene3D" id="3.40.630.10">
    <property type="entry name" value="Zn peptidases"/>
    <property type="match status" value="1"/>
</dbReference>
<keyword evidence="13" id="KW-0862">Zinc</keyword>
<reference evidence="24 25" key="1">
    <citation type="journal article" date="2013" name="Lancet">
        <title>First case of E anophelis outbreak in an intensive-care unit.</title>
        <authorList>
            <person name="Teo J."/>
            <person name="Tan S.Y."/>
            <person name="Tay M."/>
            <person name="Ding Y."/>
            <person name="Kjelleberg S."/>
            <person name="Givskov M."/>
            <person name="Lin R.T."/>
            <person name="Yang L."/>
        </authorList>
    </citation>
    <scope>NUCLEOTIDE SEQUENCE [LARGE SCALE GENOMIC DNA]</scope>
    <source>
        <strain evidence="24 25">NUHP1</strain>
    </source>
</reference>
<keyword evidence="16" id="KW-0865">Zymogen</keyword>
<protein>
    <recommendedName>
        <fullName evidence="5">Carboxypeptidase Q</fullName>
    </recommendedName>
    <alternativeName>
        <fullName evidence="20">Plasma glutamate carboxypeptidase</fullName>
    </alternativeName>
</protein>
<dbReference type="GO" id="GO:0070573">
    <property type="term" value="F:metallodipeptidase activity"/>
    <property type="evidence" value="ECO:0007669"/>
    <property type="project" value="InterPro"/>
</dbReference>
<dbReference type="Pfam" id="PF04389">
    <property type="entry name" value="Peptidase_M28"/>
    <property type="match status" value="1"/>
</dbReference>
<evidence type="ECO:0000256" key="17">
    <source>
        <dbReference type="ARBA" id="ARBA00023180"/>
    </source>
</evidence>
<dbReference type="PANTHER" id="PTHR12053:SF3">
    <property type="entry name" value="CARBOXYPEPTIDASE Q"/>
    <property type="match status" value="1"/>
</dbReference>
<evidence type="ECO:0000256" key="11">
    <source>
        <dbReference type="ARBA" id="ARBA00022801"/>
    </source>
</evidence>
<sequence>MNMYKKITLSALVISAQFWSAQQTSQEKLNPVVQNIVNEANNNSQLENLAFELLDMIGPRLVGSPAMKQANDWAVEKYKSWGIDAQNQQFGEWASWQRGITQVEMTSPRVKSLESMQLAWSPATKKAIDAEVVILPKVNNPSEFAEWLKGIKGKFVLMAQYQRSGRPDYQIKEFATPELYEKFKAQRDKDAEDFRTLIKNTGYDNNTLPEALEKAGAAGIAISNWTGIMGANRIFGAKTKNIPMIDIAVEDYGMLYRLALNGKKPTIKVNAQSKNLGTAKSFNTIARIEGKEKPNEYVILSAHFDSWDGAQGATDNGTGTITMMEAARILKKYYPNNKRTIIIGHWGSEEQGLNGSRAFVLDNPEIIKNTQVAFNQDNGTGRVVNIQGQGFVDSYDYLTRWMTALPKNVGKHIETSFPGMPGGGGSDHASFVAAGVPGISLSSLNWGYFGYTWHTNRDTYDKIMFDEVKNNVIAAAVMAYMASEEPELVSRQKRTMPAGQTWPEVKEPKRKGTN</sequence>
<dbReference type="RefSeq" id="WP_024566165.1">
    <property type="nucleotide sequence ID" value="NZ_CP007547.1"/>
</dbReference>
<feature type="signal peptide" evidence="22">
    <location>
        <begin position="1"/>
        <end position="21"/>
    </location>
</feature>
<proteinExistence type="predicted"/>
<feature type="region of interest" description="Disordered" evidence="21">
    <location>
        <begin position="490"/>
        <end position="514"/>
    </location>
</feature>
<evidence type="ECO:0000256" key="9">
    <source>
        <dbReference type="ARBA" id="ARBA00022723"/>
    </source>
</evidence>
<evidence type="ECO:0000256" key="20">
    <source>
        <dbReference type="ARBA" id="ARBA00033328"/>
    </source>
</evidence>
<keyword evidence="15" id="KW-0482">Metalloprotease</keyword>
<keyword evidence="12" id="KW-0256">Endoplasmic reticulum</keyword>
<evidence type="ECO:0000313" key="24">
    <source>
        <dbReference type="EMBL" id="AIL46839.1"/>
    </source>
</evidence>
<evidence type="ECO:0000256" key="22">
    <source>
        <dbReference type="SAM" id="SignalP"/>
    </source>
</evidence>
<dbReference type="KEGG" id="eao:BD94_3064"/>
<dbReference type="PANTHER" id="PTHR12053">
    <property type="entry name" value="PROTEASE FAMILY M28 PLASMA GLUTAMATE CARBOXYPEPTIDASE-RELATED"/>
    <property type="match status" value="1"/>
</dbReference>
<keyword evidence="17" id="KW-0325">Glycoprotein</keyword>
<evidence type="ECO:0000256" key="1">
    <source>
        <dbReference type="ARBA" id="ARBA00004240"/>
    </source>
</evidence>
<comment type="subcellular location">
    <subcellularLocation>
        <location evidence="1">Endoplasmic reticulum</location>
    </subcellularLocation>
    <subcellularLocation>
        <location evidence="3">Golgi apparatus</location>
    </subcellularLocation>
    <subcellularLocation>
        <location evidence="2">Lysosome</location>
    </subcellularLocation>
    <subcellularLocation>
        <location evidence="4">Secreted</location>
    </subcellularLocation>
</comment>
<feature type="chain" id="PRO_5001718496" description="Carboxypeptidase Q" evidence="22">
    <location>
        <begin position="22"/>
        <end position="514"/>
    </location>
</feature>
<dbReference type="GO" id="GO:0006508">
    <property type="term" value="P:proteolysis"/>
    <property type="evidence" value="ECO:0007669"/>
    <property type="project" value="UniProtKB-KW"/>
</dbReference>
<keyword evidence="10 22" id="KW-0732">Signal</keyword>
<dbReference type="GO" id="GO:0004177">
    <property type="term" value="F:aminopeptidase activity"/>
    <property type="evidence" value="ECO:0007669"/>
    <property type="project" value="UniProtKB-KW"/>
</dbReference>
<keyword evidence="18" id="KW-0458">Lysosome</keyword>
<dbReference type="Gene3D" id="3.50.30.30">
    <property type="match status" value="1"/>
</dbReference>
<dbReference type="HOGENOM" id="CLU_033697_1_1_10"/>
<dbReference type="SUPFAM" id="SSF53187">
    <property type="entry name" value="Zn-dependent exopeptidases"/>
    <property type="match status" value="1"/>
</dbReference>
<evidence type="ECO:0000256" key="2">
    <source>
        <dbReference type="ARBA" id="ARBA00004371"/>
    </source>
</evidence>
<accession>A0A077EKQ6</accession>
<evidence type="ECO:0000256" key="12">
    <source>
        <dbReference type="ARBA" id="ARBA00022824"/>
    </source>
</evidence>